<dbReference type="InterPro" id="IPR036152">
    <property type="entry name" value="Asp/glu_Ase-like_sf"/>
</dbReference>
<evidence type="ECO:0000259" key="8">
    <source>
        <dbReference type="Pfam" id="PF17763"/>
    </source>
</evidence>
<dbReference type="Proteomes" id="UP000514720">
    <property type="component" value="Chromosome"/>
</dbReference>
<dbReference type="Pfam" id="PF17763">
    <property type="entry name" value="Asparaginase_C"/>
    <property type="match status" value="1"/>
</dbReference>
<keyword evidence="3" id="KW-0378">Hydrolase</keyword>
<evidence type="ECO:0000313" key="9">
    <source>
        <dbReference type="EMBL" id="QMS85803.1"/>
    </source>
</evidence>
<dbReference type="InterPro" id="IPR020827">
    <property type="entry name" value="Asparaginase/glutaminase_AS1"/>
</dbReference>
<dbReference type="AlphaFoldDB" id="A0A7L7KST2"/>
<dbReference type="InterPro" id="IPR040919">
    <property type="entry name" value="Asparaginase_C"/>
</dbReference>
<evidence type="ECO:0000259" key="7">
    <source>
        <dbReference type="Pfam" id="PF00710"/>
    </source>
</evidence>
<dbReference type="InterPro" id="IPR006034">
    <property type="entry name" value="Asparaginase/glutaminase-like"/>
</dbReference>
<gene>
    <name evidence="9" type="ORF">G4Z02_08610</name>
</gene>
<dbReference type="EC" id="3.5.1.1" evidence="2"/>
<evidence type="ECO:0000313" key="10">
    <source>
        <dbReference type="Proteomes" id="UP000514720"/>
    </source>
</evidence>
<dbReference type="PROSITE" id="PS51732">
    <property type="entry name" value="ASN_GLN_ASE_3"/>
    <property type="match status" value="1"/>
</dbReference>
<sequence>MKHVVLIFTGGTIGMKIDQNAHGVIPSLTPNEIIHALTGIEEYPNLIVHEFSRKPSPSITPKDMQSLATLVQDYLNRDDVAGAIVIHGTDVLEETAFYLHCVVQSRKPVVLTGSMKNASEFGYDGVTNLVSSIKVCYADDSMGKGTLVVMNDTINSAIEVTKTHTMSLDTFKSIEFGPLGIIDQGEVIYYRDVTHFKTYNLDNNINDDTYLLKAYAGMTGDYIQHLVNKQARGIVIESLGRGNLPPQTMDALDEALHAEVFVVIVSRCYSGRVLDTYAYEGGGRDLTNRGCILGGSFNGQKARILLMLAISNNYTYDDIVNLFEL</sequence>
<dbReference type="SFLD" id="SFLDS00057">
    <property type="entry name" value="Glutaminase/Asparaginase"/>
    <property type="match status" value="1"/>
</dbReference>
<dbReference type="InterPro" id="IPR027473">
    <property type="entry name" value="L-asparaginase_C"/>
</dbReference>
<dbReference type="PIRSF" id="PIRSF001220">
    <property type="entry name" value="L-ASNase_gatD"/>
    <property type="match status" value="1"/>
</dbReference>
<protein>
    <recommendedName>
        <fullName evidence="2">asparaginase</fullName>
        <ecNumber evidence="2">3.5.1.1</ecNumber>
    </recommendedName>
</protein>
<dbReference type="PANTHER" id="PTHR11707">
    <property type="entry name" value="L-ASPARAGINASE"/>
    <property type="match status" value="1"/>
</dbReference>
<dbReference type="PRINTS" id="PR00139">
    <property type="entry name" value="ASNGLNASE"/>
</dbReference>
<evidence type="ECO:0000256" key="3">
    <source>
        <dbReference type="ARBA" id="ARBA00022801"/>
    </source>
</evidence>
<reference evidence="9 10" key="1">
    <citation type="submission" date="2020-02" db="EMBL/GenBank/DDBJ databases">
        <authorList>
            <person name="Zheng R.K."/>
            <person name="Sun C.M."/>
        </authorList>
    </citation>
    <scope>NUCLEOTIDE SEQUENCE [LARGE SCALE GENOMIC DNA]</scope>
    <source>
        <strain evidence="10">zrk13</strain>
    </source>
</reference>
<evidence type="ECO:0000256" key="1">
    <source>
        <dbReference type="ARBA" id="ARBA00010518"/>
    </source>
</evidence>
<feature type="domain" description="L-asparaginase N-terminal" evidence="7">
    <location>
        <begin position="3"/>
        <end position="192"/>
    </location>
</feature>
<dbReference type="GO" id="GO:0004067">
    <property type="term" value="F:asparaginase activity"/>
    <property type="evidence" value="ECO:0007669"/>
    <property type="project" value="UniProtKB-UniRule"/>
</dbReference>
<accession>A0A7L7KST2</accession>
<dbReference type="FunFam" id="3.40.50.1170:FF:000001">
    <property type="entry name" value="L-asparaginase 2"/>
    <property type="match status" value="1"/>
</dbReference>
<feature type="domain" description="Asparaginase/glutaminase C-terminal" evidence="8">
    <location>
        <begin position="211"/>
        <end position="323"/>
    </location>
</feature>
<dbReference type="GO" id="GO:0006528">
    <property type="term" value="P:asparagine metabolic process"/>
    <property type="evidence" value="ECO:0007669"/>
    <property type="project" value="InterPro"/>
</dbReference>
<dbReference type="Gene3D" id="3.40.50.40">
    <property type="match status" value="1"/>
</dbReference>
<dbReference type="SMART" id="SM00870">
    <property type="entry name" value="Asparaginase"/>
    <property type="match status" value="1"/>
</dbReference>
<evidence type="ECO:0000256" key="6">
    <source>
        <dbReference type="PROSITE-ProRule" id="PRU10099"/>
    </source>
</evidence>
<dbReference type="PROSITE" id="PS00144">
    <property type="entry name" value="ASN_GLN_ASE_1"/>
    <property type="match status" value="1"/>
</dbReference>
<comment type="similarity">
    <text evidence="1">Belongs to the asparaginase 1 family.</text>
</comment>
<dbReference type="Gene3D" id="3.40.50.1170">
    <property type="entry name" value="L-asparaginase, N-terminal domain"/>
    <property type="match status" value="1"/>
</dbReference>
<dbReference type="CDD" id="cd08964">
    <property type="entry name" value="L-asparaginase_II"/>
    <property type="match status" value="1"/>
</dbReference>
<feature type="binding site" evidence="5">
    <location>
        <position position="56"/>
    </location>
    <ligand>
        <name>substrate</name>
    </ligand>
</feature>
<dbReference type="InterPro" id="IPR027474">
    <property type="entry name" value="L-asparaginase_N"/>
</dbReference>
<proteinExistence type="inferred from homology"/>
<dbReference type="PIRSF" id="PIRSF500176">
    <property type="entry name" value="L_ASNase"/>
    <property type="match status" value="1"/>
</dbReference>
<evidence type="ECO:0000256" key="5">
    <source>
        <dbReference type="PIRSR" id="PIRSR001220-2"/>
    </source>
</evidence>
<dbReference type="InterPro" id="IPR004550">
    <property type="entry name" value="AsnASE_II"/>
</dbReference>
<dbReference type="KEGG" id="xcl:G4Z02_08610"/>
<feature type="binding site" evidence="5">
    <location>
        <begin position="89"/>
        <end position="90"/>
    </location>
    <ligand>
        <name>substrate</name>
    </ligand>
</feature>
<feature type="active site" evidence="6">
    <location>
        <position position="12"/>
    </location>
</feature>
<dbReference type="SUPFAM" id="SSF53774">
    <property type="entry name" value="Glutaminase/Asparaginase"/>
    <property type="match status" value="1"/>
</dbReference>
<dbReference type="InterPro" id="IPR037152">
    <property type="entry name" value="L-asparaginase_N_sf"/>
</dbReference>
<dbReference type="RefSeq" id="WP_258877612.1">
    <property type="nucleotide sequence ID" value="NZ_CP048914.1"/>
</dbReference>
<evidence type="ECO:0000256" key="2">
    <source>
        <dbReference type="ARBA" id="ARBA00012920"/>
    </source>
</evidence>
<feature type="active site" description="O-isoaspartyl threonine intermediate" evidence="4">
    <location>
        <position position="12"/>
    </location>
</feature>
<dbReference type="Pfam" id="PF00710">
    <property type="entry name" value="Asparaginase"/>
    <property type="match status" value="1"/>
</dbReference>
<organism evidence="9 10">
    <name type="scientific">Candidatus Xianfuyuplasma coldseepsis</name>
    <dbReference type="NCBI Taxonomy" id="2782163"/>
    <lineage>
        <taxon>Bacteria</taxon>
        <taxon>Bacillati</taxon>
        <taxon>Mycoplasmatota</taxon>
        <taxon>Mollicutes</taxon>
        <taxon>Candidatus Izemoplasmatales</taxon>
        <taxon>Candidatus Izemoplasmataceae</taxon>
        <taxon>Candidatus Xianfuyuplasma</taxon>
    </lineage>
</organism>
<keyword evidence="10" id="KW-1185">Reference proteome</keyword>
<name>A0A7L7KST2_9MOLU</name>
<dbReference type="PANTHER" id="PTHR11707:SF28">
    <property type="entry name" value="60 KDA LYSOPHOSPHOLIPASE"/>
    <property type="match status" value="1"/>
</dbReference>
<evidence type="ECO:0000256" key="4">
    <source>
        <dbReference type="PIRSR" id="PIRSR001220-1"/>
    </source>
</evidence>
<dbReference type="EMBL" id="CP048914">
    <property type="protein sequence ID" value="QMS85803.1"/>
    <property type="molecule type" value="Genomic_DNA"/>
</dbReference>